<comment type="caution">
    <text evidence="2">The sequence shown here is derived from an EMBL/GenBank/DDBJ whole genome shotgun (WGS) entry which is preliminary data.</text>
</comment>
<reference evidence="2" key="1">
    <citation type="submission" date="2020-06" db="EMBL/GenBank/DDBJ databases">
        <authorList>
            <person name="Li T."/>
            <person name="Hu X."/>
            <person name="Zhang T."/>
            <person name="Song X."/>
            <person name="Zhang H."/>
            <person name="Dai N."/>
            <person name="Sheng W."/>
            <person name="Hou X."/>
            <person name="Wei L."/>
        </authorList>
    </citation>
    <scope>NUCLEOTIDE SEQUENCE</scope>
    <source>
        <strain evidence="2">G02</strain>
        <tissue evidence="2">Leaf</tissue>
    </source>
</reference>
<dbReference type="AlphaFoldDB" id="A0AAW2R2C0"/>
<organism evidence="2">
    <name type="scientific">Sesamum radiatum</name>
    <name type="common">Black benniseed</name>
    <dbReference type="NCBI Taxonomy" id="300843"/>
    <lineage>
        <taxon>Eukaryota</taxon>
        <taxon>Viridiplantae</taxon>
        <taxon>Streptophyta</taxon>
        <taxon>Embryophyta</taxon>
        <taxon>Tracheophyta</taxon>
        <taxon>Spermatophyta</taxon>
        <taxon>Magnoliopsida</taxon>
        <taxon>eudicotyledons</taxon>
        <taxon>Gunneridae</taxon>
        <taxon>Pentapetalae</taxon>
        <taxon>asterids</taxon>
        <taxon>lamiids</taxon>
        <taxon>Lamiales</taxon>
        <taxon>Pedaliaceae</taxon>
        <taxon>Sesamum</taxon>
    </lineage>
</organism>
<accession>A0AAW2R2C0</accession>
<dbReference type="InterPro" id="IPR025558">
    <property type="entry name" value="DUF4283"/>
</dbReference>
<reference evidence="2" key="2">
    <citation type="journal article" date="2024" name="Plant">
        <title>Genomic evolution and insights into agronomic trait innovations of Sesamum species.</title>
        <authorList>
            <person name="Miao H."/>
            <person name="Wang L."/>
            <person name="Qu L."/>
            <person name="Liu H."/>
            <person name="Sun Y."/>
            <person name="Le M."/>
            <person name="Wang Q."/>
            <person name="Wei S."/>
            <person name="Zheng Y."/>
            <person name="Lin W."/>
            <person name="Duan Y."/>
            <person name="Cao H."/>
            <person name="Xiong S."/>
            <person name="Wang X."/>
            <person name="Wei L."/>
            <person name="Li C."/>
            <person name="Ma Q."/>
            <person name="Ju M."/>
            <person name="Zhao R."/>
            <person name="Li G."/>
            <person name="Mu C."/>
            <person name="Tian Q."/>
            <person name="Mei H."/>
            <person name="Zhang T."/>
            <person name="Gao T."/>
            <person name="Zhang H."/>
        </authorList>
    </citation>
    <scope>NUCLEOTIDE SEQUENCE</scope>
    <source>
        <strain evidence="2">G02</strain>
    </source>
</reference>
<evidence type="ECO:0000259" key="1">
    <source>
        <dbReference type="Pfam" id="PF14111"/>
    </source>
</evidence>
<name>A0AAW2R2C0_SESRA</name>
<evidence type="ECO:0000313" key="2">
    <source>
        <dbReference type="EMBL" id="KAL0374155.1"/>
    </source>
</evidence>
<dbReference type="EMBL" id="JACGWJ010000014">
    <property type="protein sequence ID" value="KAL0374155.1"/>
    <property type="molecule type" value="Genomic_DNA"/>
</dbReference>
<proteinExistence type="predicted"/>
<dbReference type="Pfam" id="PF14111">
    <property type="entry name" value="DUF4283"/>
    <property type="match status" value="1"/>
</dbReference>
<gene>
    <name evidence="2" type="ORF">Sradi_3331200</name>
</gene>
<protein>
    <recommendedName>
        <fullName evidence="1">DUF4283 domain-containing protein</fullName>
    </recommendedName>
</protein>
<sequence>MSHRIFASSMEGAARVSPPQLHAALHLRSSWRCLCIKDVTATTNGLYFFQFEREEAIEEVIYGASWLFQGQPIVLQWWELGMVLRKHKHTQPLTNKGGKGKEFMIYNPFDALMTIDDGTECAAPHLVIHDECRGLERARPESEGPSSGGSRVVVLVQITIPGGCWVEKGEAGLLRYLRLSARYIITEEDALLLFKPVTANEFKMVFLEIAEDKSSGLDEYPSGFYKVGWSVMGDEVMRATLEFFSMAKLLKPVNTTLLIFIPKELFTGNNQQQLPQRYAFNVDLQKAYDTMEWDFLLAVLHLFGFPPPFIHWIEECVTTSAFSVCINGIADGFFLGARGLR</sequence>
<feature type="domain" description="DUF4283" evidence="1">
    <location>
        <begin position="29"/>
        <end position="80"/>
    </location>
</feature>